<evidence type="ECO:0000313" key="2">
    <source>
        <dbReference type="Proteomes" id="UP000828390"/>
    </source>
</evidence>
<protein>
    <submittedName>
        <fullName evidence="1">Uncharacterized protein</fullName>
    </submittedName>
</protein>
<evidence type="ECO:0000313" key="1">
    <source>
        <dbReference type="EMBL" id="KAH3695412.1"/>
    </source>
</evidence>
<reference evidence="1" key="1">
    <citation type="journal article" date="2019" name="bioRxiv">
        <title>The Genome of the Zebra Mussel, Dreissena polymorpha: A Resource for Invasive Species Research.</title>
        <authorList>
            <person name="McCartney M.A."/>
            <person name="Auch B."/>
            <person name="Kono T."/>
            <person name="Mallez S."/>
            <person name="Zhang Y."/>
            <person name="Obille A."/>
            <person name="Becker A."/>
            <person name="Abrahante J.E."/>
            <person name="Garbe J."/>
            <person name="Badalamenti J.P."/>
            <person name="Herman A."/>
            <person name="Mangelson H."/>
            <person name="Liachko I."/>
            <person name="Sullivan S."/>
            <person name="Sone E.D."/>
            <person name="Koren S."/>
            <person name="Silverstein K.A.T."/>
            <person name="Beckman K.B."/>
            <person name="Gohl D.M."/>
        </authorList>
    </citation>
    <scope>NUCLEOTIDE SEQUENCE</scope>
    <source>
        <strain evidence="1">Duluth1</strain>
        <tissue evidence="1">Whole animal</tissue>
    </source>
</reference>
<gene>
    <name evidence="1" type="ORF">DPMN_082871</name>
</gene>
<sequence length="106" mass="11938">MSDVAYGLVVNFSIEAAGLLCDFHRAQSWSRWLKKNKVGQKGAVFNQLQKLASSLTEADFDAGLDALQRSDVWSAIGQYMTTIWLSCKQVLFYIYNCQTDSLNALY</sequence>
<name>A0A9D3Y8V8_DREPO</name>
<reference evidence="1" key="2">
    <citation type="submission" date="2020-11" db="EMBL/GenBank/DDBJ databases">
        <authorList>
            <person name="McCartney M.A."/>
            <person name="Auch B."/>
            <person name="Kono T."/>
            <person name="Mallez S."/>
            <person name="Becker A."/>
            <person name="Gohl D.M."/>
            <person name="Silverstein K.A.T."/>
            <person name="Koren S."/>
            <person name="Bechman K.B."/>
            <person name="Herman A."/>
            <person name="Abrahante J.E."/>
            <person name="Garbe J."/>
        </authorList>
    </citation>
    <scope>NUCLEOTIDE SEQUENCE</scope>
    <source>
        <strain evidence="1">Duluth1</strain>
        <tissue evidence="1">Whole animal</tissue>
    </source>
</reference>
<dbReference type="EMBL" id="JAIWYP010000016">
    <property type="protein sequence ID" value="KAH3695412.1"/>
    <property type="molecule type" value="Genomic_DNA"/>
</dbReference>
<organism evidence="1 2">
    <name type="scientific">Dreissena polymorpha</name>
    <name type="common">Zebra mussel</name>
    <name type="synonym">Mytilus polymorpha</name>
    <dbReference type="NCBI Taxonomy" id="45954"/>
    <lineage>
        <taxon>Eukaryota</taxon>
        <taxon>Metazoa</taxon>
        <taxon>Spiralia</taxon>
        <taxon>Lophotrochozoa</taxon>
        <taxon>Mollusca</taxon>
        <taxon>Bivalvia</taxon>
        <taxon>Autobranchia</taxon>
        <taxon>Heteroconchia</taxon>
        <taxon>Euheterodonta</taxon>
        <taxon>Imparidentia</taxon>
        <taxon>Neoheterodontei</taxon>
        <taxon>Myida</taxon>
        <taxon>Dreissenoidea</taxon>
        <taxon>Dreissenidae</taxon>
        <taxon>Dreissena</taxon>
    </lineage>
</organism>
<dbReference type="Proteomes" id="UP000828390">
    <property type="component" value="Unassembled WGS sequence"/>
</dbReference>
<proteinExistence type="predicted"/>
<accession>A0A9D3Y8V8</accession>
<dbReference type="AlphaFoldDB" id="A0A9D3Y8V8"/>
<dbReference type="PANTHER" id="PTHR47456">
    <property type="entry name" value="PHD-TYPE DOMAIN-CONTAINING PROTEIN"/>
    <property type="match status" value="1"/>
</dbReference>
<comment type="caution">
    <text evidence="1">The sequence shown here is derived from an EMBL/GenBank/DDBJ whole genome shotgun (WGS) entry which is preliminary data.</text>
</comment>
<keyword evidence="2" id="KW-1185">Reference proteome</keyword>